<dbReference type="CDD" id="cd07302">
    <property type="entry name" value="CHD"/>
    <property type="match status" value="1"/>
</dbReference>
<dbReference type="PANTHER" id="PTHR16305">
    <property type="entry name" value="TESTICULAR SOLUBLE ADENYLYL CYCLASE"/>
    <property type="match status" value="1"/>
</dbReference>
<dbReference type="GO" id="GO:0005524">
    <property type="term" value="F:ATP binding"/>
    <property type="evidence" value="ECO:0007669"/>
    <property type="project" value="UniProtKB-KW"/>
</dbReference>
<dbReference type="AlphaFoldDB" id="A0A933L2M4"/>
<evidence type="ECO:0000256" key="2">
    <source>
        <dbReference type="ARBA" id="ARBA00022840"/>
    </source>
</evidence>
<evidence type="ECO:0000256" key="1">
    <source>
        <dbReference type="ARBA" id="ARBA00022741"/>
    </source>
</evidence>
<dbReference type="InterPro" id="IPR001054">
    <property type="entry name" value="A/G_cyclase"/>
</dbReference>
<reference evidence="5" key="1">
    <citation type="submission" date="2020-07" db="EMBL/GenBank/DDBJ databases">
        <title>Huge and variable diversity of episymbiotic CPR bacteria and DPANN archaea in groundwater ecosystems.</title>
        <authorList>
            <person name="He C.Y."/>
            <person name="Keren R."/>
            <person name="Whittaker M."/>
            <person name="Farag I.F."/>
            <person name="Doudna J."/>
            <person name="Cate J.H.D."/>
            <person name="Banfield J.F."/>
        </authorList>
    </citation>
    <scope>NUCLEOTIDE SEQUENCE</scope>
    <source>
        <strain evidence="5">NC_groundwater_1586_Pr3_B-0.1um_66_15</strain>
    </source>
</reference>
<dbReference type="SUPFAM" id="SSF48452">
    <property type="entry name" value="TPR-like"/>
    <property type="match status" value="2"/>
</dbReference>
<dbReference type="Pfam" id="PF00211">
    <property type="entry name" value="Guanylate_cyc"/>
    <property type="match status" value="1"/>
</dbReference>
<dbReference type="EMBL" id="JACRAF010000022">
    <property type="protein sequence ID" value="MBI4921663.1"/>
    <property type="molecule type" value="Genomic_DNA"/>
</dbReference>
<dbReference type="SUPFAM" id="SSF55073">
    <property type="entry name" value="Nucleotide cyclase"/>
    <property type="match status" value="1"/>
</dbReference>
<protein>
    <submittedName>
        <fullName evidence="5">AAA family ATPase</fullName>
    </submittedName>
</protein>
<keyword evidence="3" id="KW-0175">Coiled coil</keyword>
<name>A0A933L2M4_9HYPH</name>
<dbReference type="PANTHER" id="PTHR16305:SF28">
    <property type="entry name" value="GUANYLATE CYCLASE DOMAIN-CONTAINING PROTEIN"/>
    <property type="match status" value="1"/>
</dbReference>
<dbReference type="InterPro" id="IPR019734">
    <property type="entry name" value="TPR_rpt"/>
</dbReference>
<feature type="domain" description="Guanylate cyclase" evidence="4">
    <location>
        <begin position="39"/>
        <end position="171"/>
    </location>
</feature>
<proteinExistence type="predicted"/>
<dbReference type="InterPro" id="IPR011990">
    <property type="entry name" value="TPR-like_helical_dom_sf"/>
</dbReference>
<dbReference type="InterPro" id="IPR041664">
    <property type="entry name" value="AAA_16"/>
</dbReference>
<keyword evidence="1" id="KW-0547">Nucleotide-binding</keyword>
<dbReference type="Gene3D" id="3.40.50.300">
    <property type="entry name" value="P-loop containing nucleotide triphosphate hydrolases"/>
    <property type="match status" value="1"/>
</dbReference>
<dbReference type="InterPro" id="IPR027417">
    <property type="entry name" value="P-loop_NTPase"/>
</dbReference>
<accession>A0A933L2M4</accession>
<dbReference type="Proteomes" id="UP000782610">
    <property type="component" value="Unassembled WGS sequence"/>
</dbReference>
<dbReference type="Pfam" id="PF13191">
    <property type="entry name" value="AAA_16"/>
    <property type="match status" value="1"/>
</dbReference>
<dbReference type="SMART" id="SM00028">
    <property type="entry name" value="TPR"/>
    <property type="match status" value="2"/>
</dbReference>
<evidence type="ECO:0000256" key="3">
    <source>
        <dbReference type="SAM" id="Coils"/>
    </source>
</evidence>
<dbReference type="GO" id="GO:0009190">
    <property type="term" value="P:cyclic nucleotide biosynthetic process"/>
    <property type="evidence" value="ECO:0007669"/>
    <property type="project" value="InterPro"/>
</dbReference>
<feature type="coiled-coil region" evidence="3">
    <location>
        <begin position="1030"/>
        <end position="1057"/>
    </location>
</feature>
<evidence type="ECO:0000313" key="5">
    <source>
        <dbReference type="EMBL" id="MBI4921663.1"/>
    </source>
</evidence>
<evidence type="ECO:0000313" key="6">
    <source>
        <dbReference type="Proteomes" id="UP000782610"/>
    </source>
</evidence>
<dbReference type="Gene3D" id="3.30.70.1230">
    <property type="entry name" value="Nucleotide cyclase"/>
    <property type="match status" value="1"/>
</dbReference>
<dbReference type="Pfam" id="PF12862">
    <property type="entry name" value="ANAPC5"/>
    <property type="match status" value="3"/>
</dbReference>
<comment type="caution">
    <text evidence="5">The sequence shown here is derived from an EMBL/GenBank/DDBJ whole genome shotgun (WGS) entry which is preliminary data.</text>
</comment>
<organism evidence="5 6">
    <name type="scientific">Devosia nanyangense</name>
    <dbReference type="NCBI Taxonomy" id="1228055"/>
    <lineage>
        <taxon>Bacteria</taxon>
        <taxon>Pseudomonadati</taxon>
        <taxon>Pseudomonadota</taxon>
        <taxon>Alphaproteobacteria</taxon>
        <taxon>Hyphomicrobiales</taxon>
        <taxon>Devosiaceae</taxon>
        <taxon>Devosia</taxon>
    </lineage>
</organism>
<dbReference type="InterPro" id="IPR029787">
    <property type="entry name" value="Nucleotide_cyclase"/>
</dbReference>
<evidence type="ECO:0000259" key="4">
    <source>
        <dbReference type="PROSITE" id="PS50125"/>
    </source>
</evidence>
<dbReference type="GO" id="GO:0035556">
    <property type="term" value="P:intracellular signal transduction"/>
    <property type="evidence" value="ECO:0007669"/>
    <property type="project" value="InterPro"/>
</dbReference>
<dbReference type="GO" id="GO:0005737">
    <property type="term" value="C:cytoplasm"/>
    <property type="evidence" value="ECO:0007669"/>
    <property type="project" value="TreeGrafter"/>
</dbReference>
<keyword evidence="2" id="KW-0067">ATP-binding</keyword>
<dbReference type="SMART" id="SM00044">
    <property type="entry name" value="CYCc"/>
    <property type="match status" value="1"/>
</dbReference>
<dbReference type="Gene3D" id="1.25.40.10">
    <property type="entry name" value="Tetratricopeptide repeat domain"/>
    <property type="match status" value="2"/>
</dbReference>
<dbReference type="InterPro" id="IPR026000">
    <property type="entry name" value="Apc5_dom"/>
</dbReference>
<gene>
    <name evidence="5" type="ORF">HY834_07920</name>
</gene>
<dbReference type="SUPFAM" id="SSF52540">
    <property type="entry name" value="P-loop containing nucleoside triphosphate hydrolases"/>
    <property type="match status" value="1"/>
</dbReference>
<sequence>MRTCPNCQFSNVDSARFCSNCGNSLESQRPVEGERRFATVLFADVARSTSIAEQLDPEDWTLIMNGAFGLMNAAVSRYGGTVSRLMGDAVLALFGAPIAHEDDAERAVRAGLEIQQSAKEYAQTVKRRHGVDFDLRVGVNTGTAVLAFVGDAIKTEYTAMGDAANVAARLQSAAEAGTVLISADTYRLVHTQFDFRPRGAIAMKGKLEPVDSYEVTGVKAVPGQARGLEGLTSAMVGRDKEIALLRDRLEALDKGAGAVVAVVGEAGLGKSRLLAELKHLRDSRNPPPAWSEARAISYGQSIPYHPWRQLGRHLIDASEMDPAPVVRDKLSAFVDRLHLRQADMPFYEIMLAADTEETRLTLATLSGETVVSGVAAAVVNAVKAALRADGGMHPQIIVMDDLHWSDSATLELIAQVATLAAFEPLLMICVLRPDRRAPSWQLVDRLQASLGGSFARIDLEPLDAAASSELLGNLLQIEDLPESIRKQILERSEGNPFYLEEVLRSLIDAGQVVREGEHWRATRAILEATIPETLAGVLSARIDRLPESTKRVAQTAAVIGRVFQHRVLEQVCRAAPAAERVDHVEPHIAALSYEQLVRERARDPEREYIFKHALTCEAAYGLLLKSRRRDLHARTGMALESLFADRRDEFAAMLAHHFAEAEDLPRALDYSMRAAANARRLFAAREELEHRETIVKLLDHMLDQPPSVMIDAVIDWVTVRHRLNMYEGTLERLATAVSLARESKDDRRLGLSLSWTANIHMVTGFPSRTVPYLIESAEIAKKLGDEQLTLLPLFFGTWSLVDRDPITAAEKLQEVIDIARRHDMGDVVGHAISYKAIAYARVGRFDEARALIDEALEVEKTTNSPVKRADIHIGVAMALYDMDEIDEGLEHAKIGAELAFGARGFECACAGYFELGRGRLEQHRIEDALADLGRSLTLAQDAGFEGYMNVIHGSIAAAEFENGRPAAVERLKTAAENARTLGDDYAASVLTLPLGRSLLRLGRHDEARSALALAIGYFREKGMSPYLAHALDLSADLSEAEGKAEEAASQRSEAESLRLSIHANAIPPGELMATRV</sequence>
<dbReference type="PROSITE" id="PS50125">
    <property type="entry name" value="GUANYLATE_CYCLASE_2"/>
    <property type="match status" value="1"/>
</dbReference>
<dbReference type="GO" id="GO:0004016">
    <property type="term" value="F:adenylate cyclase activity"/>
    <property type="evidence" value="ECO:0007669"/>
    <property type="project" value="TreeGrafter"/>
</dbReference>